<dbReference type="SUPFAM" id="SSF103657">
    <property type="entry name" value="BAR/IMD domain-like"/>
    <property type="match status" value="1"/>
</dbReference>
<dbReference type="Pfam" id="PF00018">
    <property type="entry name" value="SH3_1"/>
    <property type="match status" value="1"/>
</dbReference>
<dbReference type="PANTHER" id="PTHR23065">
    <property type="entry name" value="PROLINE-SERINE-THREONINE PHOSPHATASE INTERACTING PROTEIN 1"/>
    <property type="match status" value="1"/>
</dbReference>
<dbReference type="PROSITE" id="PS50234">
    <property type="entry name" value="VWFA"/>
    <property type="match status" value="1"/>
</dbReference>
<dbReference type="CDD" id="cd07655">
    <property type="entry name" value="F-BAR_PACSIN"/>
    <property type="match status" value="1"/>
</dbReference>
<keyword evidence="10" id="KW-1185">Reference proteome</keyword>
<evidence type="ECO:0000259" key="6">
    <source>
        <dbReference type="PROSITE" id="PS50002"/>
    </source>
</evidence>
<dbReference type="InterPro" id="IPR002035">
    <property type="entry name" value="VWF_A"/>
</dbReference>
<feature type="domain" description="VWFA" evidence="7">
    <location>
        <begin position="736"/>
        <end position="964"/>
    </location>
</feature>
<protein>
    <submittedName>
        <fullName evidence="9">Uncharacterized protein</fullName>
    </submittedName>
</protein>
<dbReference type="InterPro" id="IPR001452">
    <property type="entry name" value="SH3_domain"/>
</dbReference>
<feature type="region of interest" description="Disordered" evidence="5">
    <location>
        <begin position="431"/>
        <end position="451"/>
    </location>
</feature>
<dbReference type="InterPro" id="IPR001060">
    <property type="entry name" value="FCH_dom"/>
</dbReference>
<dbReference type="GO" id="GO:0005543">
    <property type="term" value="F:phospholipid binding"/>
    <property type="evidence" value="ECO:0007669"/>
    <property type="project" value="TreeGrafter"/>
</dbReference>
<dbReference type="SMART" id="SM00327">
    <property type="entry name" value="VWA"/>
    <property type="match status" value="1"/>
</dbReference>
<dbReference type="Pfam" id="PF04811">
    <property type="entry name" value="Sec23_trunk"/>
    <property type="match status" value="1"/>
</dbReference>
<feature type="domain" description="SH3" evidence="6">
    <location>
        <begin position="329"/>
        <end position="398"/>
    </location>
</feature>
<dbReference type="GO" id="GO:0005886">
    <property type="term" value="C:plasma membrane"/>
    <property type="evidence" value="ECO:0007669"/>
    <property type="project" value="TreeGrafter"/>
</dbReference>
<dbReference type="SMART" id="SM00055">
    <property type="entry name" value="FCH"/>
    <property type="match status" value="1"/>
</dbReference>
<evidence type="ECO:0000259" key="8">
    <source>
        <dbReference type="PROSITE" id="PS51741"/>
    </source>
</evidence>
<reference evidence="9" key="1">
    <citation type="journal article" date="2023" name="Science">
        <title>Genome structures resolve the early diversification of teleost fishes.</title>
        <authorList>
            <person name="Parey E."/>
            <person name="Louis A."/>
            <person name="Montfort J."/>
            <person name="Bouchez O."/>
            <person name="Roques C."/>
            <person name="Iampietro C."/>
            <person name="Lluch J."/>
            <person name="Castinel A."/>
            <person name="Donnadieu C."/>
            <person name="Desvignes T."/>
            <person name="Floi Bucao C."/>
            <person name="Jouanno E."/>
            <person name="Wen M."/>
            <person name="Mejri S."/>
            <person name="Dirks R."/>
            <person name="Jansen H."/>
            <person name="Henkel C."/>
            <person name="Chen W.J."/>
            <person name="Zahm M."/>
            <person name="Cabau C."/>
            <person name="Klopp C."/>
            <person name="Thompson A.W."/>
            <person name="Robinson-Rechavi M."/>
            <person name="Braasch I."/>
            <person name="Lecointre G."/>
            <person name="Bobe J."/>
            <person name="Postlethwait J.H."/>
            <person name="Berthelot C."/>
            <person name="Roest Crollius H."/>
            <person name="Guiguen Y."/>
        </authorList>
    </citation>
    <scope>NUCLEOTIDE SEQUENCE</scope>
    <source>
        <strain evidence="9">Concon-B</strain>
    </source>
</reference>
<dbReference type="GO" id="GO:0030100">
    <property type="term" value="P:regulation of endocytosis"/>
    <property type="evidence" value="ECO:0007669"/>
    <property type="project" value="TreeGrafter"/>
</dbReference>
<dbReference type="InterPro" id="IPR027267">
    <property type="entry name" value="AH/BAR_dom_sf"/>
</dbReference>
<dbReference type="GO" id="GO:0007010">
    <property type="term" value="P:cytoskeleton organization"/>
    <property type="evidence" value="ECO:0007669"/>
    <property type="project" value="TreeGrafter"/>
</dbReference>
<dbReference type="Gene3D" id="1.20.1270.60">
    <property type="entry name" value="Arfaptin homology (AH) domain/BAR domain"/>
    <property type="match status" value="1"/>
</dbReference>
<accession>A0A9Q1DYP7</accession>
<dbReference type="Pfam" id="PF00611">
    <property type="entry name" value="FCH"/>
    <property type="match status" value="1"/>
</dbReference>
<evidence type="ECO:0000313" key="9">
    <source>
        <dbReference type="EMBL" id="KAJ8284222.1"/>
    </source>
</evidence>
<dbReference type="Proteomes" id="UP001152803">
    <property type="component" value="Unassembled WGS sequence"/>
</dbReference>
<dbReference type="GO" id="GO:0097320">
    <property type="term" value="P:plasma membrane tubulation"/>
    <property type="evidence" value="ECO:0007669"/>
    <property type="project" value="TreeGrafter"/>
</dbReference>
<organism evidence="9 10">
    <name type="scientific">Conger conger</name>
    <name type="common">Conger eel</name>
    <name type="synonym">Muraena conger</name>
    <dbReference type="NCBI Taxonomy" id="82655"/>
    <lineage>
        <taxon>Eukaryota</taxon>
        <taxon>Metazoa</taxon>
        <taxon>Chordata</taxon>
        <taxon>Craniata</taxon>
        <taxon>Vertebrata</taxon>
        <taxon>Euteleostomi</taxon>
        <taxon>Actinopterygii</taxon>
        <taxon>Neopterygii</taxon>
        <taxon>Teleostei</taxon>
        <taxon>Anguilliformes</taxon>
        <taxon>Congridae</taxon>
        <taxon>Conger</taxon>
    </lineage>
</organism>
<dbReference type="FunFam" id="1.20.1270.60:FF:000009">
    <property type="entry name" value="Protein kinase C and casein kinase substrate in neurons 2"/>
    <property type="match status" value="1"/>
</dbReference>
<evidence type="ECO:0000256" key="2">
    <source>
        <dbReference type="ARBA" id="ARBA00022443"/>
    </source>
</evidence>
<evidence type="ECO:0000256" key="5">
    <source>
        <dbReference type="SAM" id="MobiDB-lite"/>
    </source>
</evidence>
<dbReference type="SUPFAM" id="SSF50044">
    <property type="entry name" value="SH3-domain"/>
    <property type="match status" value="1"/>
</dbReference>
<gene>
    <name evidence="9" type="ORF">COCON_G00030720</name>
</gene>
<dbReference type="GO" id="GO:0005768">
    <property type="term" value="C:endosome"/>
    <property type="evidence" value="ECO:0007669"/>
    <property type="project" value="TreeGrafter"/>
</dbReference>
<sequence length="1173" mass="131077">MSTLVKETNLEDANNESFWMPGNYQSTVRRTEECFQACNFVVACFQERARVEKQYAQQLSEWSNKWKPLVDSSPLYGSLLRAWQCFLSSAERLSTLHSSICRSLVSEDGERVRTWQKETFHKKMFGGFRESHDFEIGFARAQKPWAKRLKKLEKVRNAYHKASRKAQAAQDRDTHANGNPDYAIEKQKKIQEEREHAVQEKDKVRGCYEKVLEEVTRYAPRYMEEMESIFDQSQEEERKRISFLKQVFLSIHRHLDVTNNESVKAVYSELHHTLMSVDEQDDLRWWKNQRGPGMPTDWPSFQEWIPPEKKTKGKNEIQKTNPLERTAMVGGVRVRALYDYVGQETDELSFKAGEDFLKIQEEDDQGWCRGMKDALVCYETASSSRKQVLDSIIQPMEFACGFVYVPPLTNQQSKPNHNAFKRSALLPPLKISRPRTPPPPPPACSAKPPVASPEKRILGQMAVSEDAKNIVNNLPAYENSAFLLKAESANPAPEGPCRPVAPSAVVRKALLPPPMRAQLDNNCPPVPASQPLKDLNFDSQEQELTYDLPKQLTYTLPEIEKHPSDPEYSYNIPEGSGVGLRHLINVANSKLHVKSAPPLPPRPSFMKRIPDYVVLLPKSTTSSTPIAPQVDSHAPASTNPAFLDNEPLPGNPNVILVSLGTLVTEENVQTMEGVPISCSQCGSALDSCYDNMVSKCYFCQLWGPAASQPNSPPMGCQDCLFLLNPDELAKLPAEPLLIFCIDISGSMCITSQVTEGGETIYRSRLQSVQRALVQCICSLSGRKPLTRVGLITFNNQVALHGYGEVPTRVFQDAELIDSDYLKEAALSFPSPLPLSESREHLERQIERLEESGATALGPAALIAITMASQEPGSKVVIFTDGKANTELGNLDDDDTHSLISSTIFYQDLGEYAANQGVLVSVLAIEGTDCRLDELGILADRTGGEAVVASPNNLHTELQQVLDCWVVATHCDVTLLLPTTLTVKGERQEGHKGIREVGNVTAGKEITFRFQAREQDTQILLSGGCVSVQLQIRYRRMDGQRVLRVLSVDRRVTDDSSQVLLSLSLSILQLNSSQSCAALAVRGRHKDAQTEGKTQKKLMERALIHIKSSEEKQQHAQWVKNMDHIYNNIHNYKRSNYGSIAGIQSLTDTGAALLYGMKNGNRKSISKSRTKPNL</sequence>
<comment type="subcellular location">
    <subcellularLocation>
        <location evidence="1">Endomembrane system</location>
        <topology evidence="1">Peripheral membrane protein</topology>
    </subcellularLocation>
</comment>
<dbReference type="InterPro" id="IPR036028">
    <property type="entry name" value="SH3-like_dom_sf"/>
</dbReference>
<evidence type="ECO:0000259" key="7">
    <source>
        <dbReference type="PROSITE" id="PS50234"/>
    </source>
</evidence>
<keyword evidence="4" id="KW-0175">Coiled coil</keyword>
<keyword evidence="2 3" id="KW-0728">SH3 domain</keyword>
<dbReference type="EMBL" id="JAFJMO010000002">
    <property type="protein sequence ID" value="KAJ8284222.1"/>
    <property type="molecule type" value="Genomic_DNA"/>
</dbReference>
<dbReference type="InterPro" id="IPR006896">
    <property type="entry name" value="Sec23/24_trunk_dom"/>
</dbReference>
<dbReference type="InterPro" id="IPR036465">
    <property type="entry name" value="vWFA_dom_sf"/>
</dbReference>
<feature type="domain" description="F-BAR" evidence="8">
    <location>
        <begin position="11"/>
        <end position="282"/>
    </location>
</feature>
<dbReference type="AlphaFoldDB" id="A0A9Q1DYP7"/>
<evidence type="ECO:0000256" key="4">
    <source>
        <dbReference type="PROSITE-ProRule" id="PRU01077"/>
    </source>
</evidence>
<dbReference type="GO" id="GO:0030127">
    <property type="term" value="C:COPII vesicle coat"/>
    <property type="evidence" value="ECO:0007669"/>
    <property type="project" value="InterPro"/>
</dbReference>
<dbReference type="Gene3D" id="2.30.30.40">
    <property type="entry name" value="SH3 Domains"/>
    <property type="match status" value="1"/>
</dbReference>
<name>A0A9Q1DYP7_CONCO</name>
<dbReference type="Gene3D" id="3.40.50.410">
    <property type="entry name" value="von Willebrand factor, type A domain"/>
    <property type="match status" value="1"/>
</dbReference>
<evidence type="ECO:0000256" key="1">
    <source>
        <dbReference type="ARBA" id="ARBA00004184"/>
    </source>
</evidence>
<dbReference type="GO" id="GO:0006886">
    <property type="term" value="P:intracellular protein transport"/>
    <property type="evidence" value="ECO:0007669"/>
    <property type="project" value="InterPro"/>
</dbReference>
<proteinExistence type="predicted"/>
<dbReference type="InterPro" id="IPR031160">
    <property type="entry name" value="F_BAR_dom"/>
</dbReference>
<dbReference type="PANTHER" id="PTHR23065:SF22">
    <property type="entry name" value="PROTEIN KINASE C AND CASEIN KINASE SUBSTRATE IN NEURONS PROTEIN 3"/>
    <property type="match status" value="1"/>
</dbReference>
<dbReference type="PROSITE" id="PS51741">
    <property type="entry name" value="F_BAR"/>
    <property type="match status" value="1"/>
</dbReference>
<dbReference type="OrthoDB" id="1724672at2759"/>
<dbReference type="SUPFAM" id="SSF53300">
    <property type="entry name" value="vWA-like"/>
    <property type="match status" value="1"/>
</dbReference>
<dbReference type="SMART" id="SM00326">
    <property type="entry name" value="SH3"/>
    <property type="match status" value="1"/>
</dbReference>
<evidence type="ECO:0000256" key="3">
    <source>
        <dbReference type="PROSITE-ProRule" id="PRU00192"/>
    </source>
</evidence>
<dbReference type="GO" id="GO:0006888">
    <property type="term" value="P:endoplasmic reticulum to Golgi vesicle-mediated transport"/>
    <property type="evidence" value="ECO:0007669"/>
    <property type="project" value="InterPro"/>
</dbReference>
<dbReference type="PROSITE" id="PS50002">
    <property type="entry name" value="SH3"/>
    <property type="match status" value="1"/>
</dbReference>
<evidence type="ECO:0000313" key="10">
    <source>
        <dbReference type="Proteomes" id="UP001152803"/>
    </source>
</evidence>
<comment type="caution">
    <text evidence="9">The sequence shown here is derived from an EMBL/GenBank/DDBJ whole genome shotgun (WGS) entry which is preliminary data.</text>
</comment>